<feature type="repeat" description="WD" evidence="3">
    <location>
        <begin position="995"/>
        <end position="1036"/>
    </location>
</feature>
<feature type="repeat" description="WD" evidence="3">
    <location>
        <begin position="618"/>
        <end position="659"/>
    </location>
</feature>
<feature type="repeat" description="WD" evidence="3">
    <location>
        <begin position="828"/>
        <end position="869"/>
    </location>
</feature>
<dbReference type="InterPro" id="IPR020472">
    <property type="entry name" value="WD40_PAC1"/>
</dbReference>
<dbReference type="InterPro" id="IPR027417">
    <property type="entry name" value="P-loop_NTPase"/>
</dbReference>
<feature type="repeat" description="WD" evidence="3">
    <location>
        <begin position="870"/>
        <end position="911"/>
    </location>
</feature>
<proteinExistence type="predicted"/>
<feature type="repeat" description="WD" evidence="3">
    <location>
        <begin position="912"/>
        <end position="953"/>
    </location>
</feature>
<dbReference type="SUPFAM" id="SSF50998">
    <property type="entry name" value="Quinoprotein alcohol dehydrogenase-like"/>
    <property type="match status" value="2"/>
</dbReference>
<feature type="compositionally biased region" description="Low complexity" evidence="4">
    <location>
        <begin position="1205"/>
        <end position="1219"/>
    </location>
</feature>
<protein>
    <submittedName>
        <fullName evidence="7">Uncharacterized protein</fullName>
    </submittedName>
</protein>
<gene>
    <name evidence="7" type="ORF">BE15_34130</name>
</gene>
<dbReference type="PANTHER" id="PTHR22847:SF637">
    <property type="entry name" value="WD REPEAT DOMAIN 5B"/>
    <property type="match status" value="1"/>
</dbReference>
<dbReference type="InterPro" id="IPR002182">
    <property type="entry name" value="NB-ARC"/>
</dbReference>
<dbReference type="Pfam" id="PF19955">
    <property type="entry name" value="EAD1"/>
    <property type="match status" value="1"/>
</dbReference>
<dbReference type="Gene3D" id="2.130.10.10">
    <property type="entry name" value="YVTN repeat-like/Quinoprotein amine dehydrogenase"/>
    <property type="match status" value="5"/>
</dbReference>
<sequence>MGTMGKWDRTRIEKFQKALLDAFPSRPALEQLVSYGLDEDLDTLTSDKSLQTAVFELLKWARAQGKLDALLEQARRRNPNNPELRAFVEERVPFLVPFRQDATFFGRDEDLKRLHHILTNGTAGVQRAALVGMGGVGKTQLALEYAHRHRNDYPGGVYWVNAAAPLVAELANLAERLGLSEDAVSEAERPGRRVRAFERHLYDNPGALVIFDNIVDPLALRKAAAGIVPWELPCRLLVTTQRHDPDAGFKTVPLGVLREDAAVRLLLSSHARQGLLECHRAEERDIARAICRALGHLPLAIALAAAYLGKSPGLPLSDYYARLRREGALVTADAAKVYAIRTPLQHEAMVTVTLRAQWSALGRPAAHHALKAAALLHRAAHVSRATLAHLTGLSDKPKDGYTAPLEEALNELFEWSLAEDATQQEAPSYKAIRLHPLVRDFALRQIDDQDRFAAACARRLGGALGDIGRIEAEVRERGLDAVLADLRLGEALAAPEERERFRRLLRPLDRVAHCLRRWTPEYGVGFFLQQVRNVSFELGMGEVQAQAEAALQARGAMWLRERLRTSRESDALVRTLAGHTKSVWAVALLPDGLSAISASHDGTLKQWDISSGCELRTLAGHPEPANGVAVTPDGRFAVSASEDATLKVWNLATGHELRTLTGHTAPVTGVAITPDGRFAVSASIDGALNVWDLATGKPVRTLSGHSLPVNGVAVTPDGRLAVSASEDCTLKVFEIATGRLVHTLEGHIEGVLDVAVTPDGRLAISASADHTLRVWDLRRGREIRPLVGHKDWVNGVAVTPDGRFAVSTSSDNTLKLWELSRGNAIHTLEGHAESVKGVVVTPDGRLAISTSHDNTLKVWELSSGREICSREGHACEVSGIAVTPDGRCAVTASWDCALKLWELSTRAHVRTLEGHTALVMRVAVTPDGLFAISASEDTTLNVWELSTGKRRALTGHTWGVTGVAVTPDGCFAVSASRDRSIKIWELSTGRVLKTLTGHTAGVNAVAVTPDGCWIISASEDKSLKIWSLSSGDNLFELPGHSSSVTGVAVIPDGRFAISASEDMTLKVWNLETRKETCTLRGHTAVVTGVAVTLDGRLAISTSEDTTLRVWDLREERCIATLEAHTPLLGCAIGPGGRTFLAGDGAGGLHVLDWIDPAAEPPDGGDAQTVSWNSDEEASPPRPDAAPATLPRRPPGVAALRSASFKDGAGDMPAKGGKAPAARRREPTAREVRDLAMDVLRSDSDLDAFCFDYFPAVHARFTNGMDRVMKVTCLLQHVPLELIVEALPKRRSKKPR</sequence>
<feature type="repeat" description="WD" evidence="3">
    <location>
        <begin position="702"/>
        <end position="743"/>
    </location>
</feature>
<comment type="caution">
    <text evidence="7">The sequence shown here is derived from an EMBL/GenBank/DDBJ whole genome shotgun (WGS) entry which is preliminary data.</text>
</comment>
<dbReference type="PRINTS" id="PR00320">
    <property type="entry name" value="GPROTEINBRPT"/>
</dbReference>
<keyword evidence="2" id="KW-0677">Repeat</keyword>
<dbReference type="Proteomes" id="UP000075260">
    <property type="component" value="Unassembled WGS sequence"/>
</dbReference>
<feature type="repeat" description="WD" evidence="3">
    <location>
        <begin position="1079"/>
        <end position="1120"/>
    </location>
</feature>
<dbReference type="Pfam" id="PF00931">
    <property type="entry name" value="NB-ARC"/>
    <property type="match status" value="1"/>
</dbReference>
<evidence type="ECO:0000256" key="1">
    <source>
        <dbReference type="ARBA" id="ARBA00022574"/>
    </source>
</evidence>
<dbReference type="PROSITE" id="PS00678">
    <property type="entry name" value="WD_REPEATS_1"/>
    <property type="match status" value="10"/>
</dbReference>
<feature type="domain" description="Effector-associated" evidence="6">
    <location>
        <begin position="7"/>
        <end position="90"/>
    </location>
</feature>
<dbReference type="GO" id="GO:0043531">
    <property type="term" value="F:ADP binding"/>
    <property type="evidence" value="ECO:0007669"/>
    <property type="project" value="InterPro"/>
</dbReference>
<feature type="repeat" description="WD" evidence="3">
    <location>
        <begin position="744"/>
        <end position="785"/>
    </location>
</feature>
<evidence type="ECO:0000259" key="5">
    <source>
        <dbReference type="Pfam" id="PF00931"/>
    </source>
</evidence>
<evidence type="ECO:0000259" key="6">
    <source>
        <dbReference type="Pfam" id="PF19955"/>
    </source>
</evidence>
<dbReference type="SUPFAM" id="SSF52540">
    <property type="entry name" value="P-loop containing nucleoside triphosphate hydrolases"/>
    <property type="match status" value="1"/>
</dbReference>
<evidence type="ECO:0000313" key="8">
    <source>
        <dbReference type="Proteomes" id="UP000075260"/>
    </source>
</evidence>
<feature type="region of interest" description="Disordered" evidence="4">
    <location>
        <begin position="1153"/>
        <end position="1228"/>
    </location>
</feature>
<dbReference type="Gene3D" id="3.40.50.300">
    <property type="entry name" value="P-loop containing nucleotide triphosphate hydrolases"/>
    <property type="match status" value="1"/>
</dbReference>
<dbReference type="InterPro" id="IPR019775">
    <property type="entry name" value="WD40_repeat_CS"/>
</dbReference>
<dbReference type="InterPro" id="IPR015943">
    <property type="entry name" value="WD40/YVTN_repeat-like_dom_sf"/>
</dbReference>
<dbReference type="EMBL" id="JEMA01001074">
    <property type="protein sequence ID" value="KYF62718.1"/>
    <property type="molecule type" value="Genomic_DNA"/>
</dbReference>
<feature type="domain" description="NB-ARC" evidence="5">
    <location>
        <begin position="109"/>
        <end position="243"/>
    </location>
</feature>
<organism evidence="7 8">
    <name type="scientific">Sorangium cellulosum</name>
    <name type="common">Polyangium cellulosum</name>
    <dbReference type="NCBI Taxonomy" id="56"/>
    <lineage>
        <taxon>Bacteria</taxon>
        <taxon>Pseudomonadati</taxon>
        <taxon>Myxococcota</taxon>
        <taxon>Polyangia</taxon>
        <taxon>Polyangiales</taxon>
        <taxon>Polyangiaceae</taxon>
        <taxon>Sorangium</taxon>
    </lineage>
</organism>
<dbReference type="InterPro" id="IPR001680">
    <property type="entry name" value="WD40_rpt"/>
</dbReference>
<keyword evidence="1 3" id="KW-0853">WD repeat</keyword>
<dbReference type="SMART" id="SM00320">
    <property type="entry name" value="WD40"/>
    <property type="match status" value="14"/>
</dbReference>
<feature type="repeat" description="WD" evidence="3">
    <location>
        <begin position="576"/>
        <end position="617"/>
    </location>
</feature>
<evidence type="ECO:0000313" key="7">
    <source>
        <dbReference type="EMBL" id="KYF62718.1"/>
    </source>
</evidence>
<evidence type="ECO:0000256" key="3">
    <source>
        <dbReference type="PROSITE-ProRule" id="PRU00221"/>
    </source>
</evidence>
<dbReference type="InterPro" id="IPR011047">
    <property type="entry name" value="Quinoprotein_ADH-like_sf"/>
</dbReference>
<dbReference type="PANTHER" id="PTHR22847">
    <property type="entry name" value="WD40 REPEAT PROTEIN"/>
    <property type="match status" value="1"/>
</dbReference>
<feature type="repeat" description="WD" evidence="3">
    <location>
        <begin position="660"/>
        <end position="701"/>
    </location>
</feature>
<reference evidence="7 8" key="1">
    <citation type="submission" date="2014-02" db="EMBL/GenBank/DDBJ databases">
        <title>The small core and large imbalanced accessory genome model reveals a collaborative survival strategy of Sorangium cellulosum strains in nature.</title>
        <authorList>
            <person name="Han K."/>
            <person name="Peng R."/>
            <person name="Blom J."/>
            <person name="Li Y.-Z."/>
        </authorList>
    </citation>
    <scope>NUCLEOTIDE SEQUENCE [LARGE SCALE GENOMIC DNA]</scope>
    <source>
        <strain evidence="7 8">So0008-312</strain>
    </source>
</reference>
<feature type="repeat" description="WD" evidence="3">
    <location>
        <begin position="786"/>
        <end position="827"/>
    </location>
</feature>
<dbReference type="PROSITE" id="PS50082">
    <property type="entry name" value="WD_REPEATS_2"/>
    <property type="match status" value="13"/>
</dbReference>
<name>A0A150Q520_SORCE</name>
<evidence type="ECO:0000256" key="2">
    <source>
        <dbReference type="ARBA" id="ARBA00022737"/>
    </source>
</evidence>
<accession>A0A150Q520</accession>
<feature type="repeat" description="WD" evidence="3">
    <location>
        <begin position="1037"/>
        <end position="1078"/>
    </location>
</feature>
<dbReference type="CDD" id="cd00200">
    <property type="entry name" value="WD40"/>
    <property type="match status" value="2"/>
</dbReference>
<dbReference type="InterPro" id="IPR045430">
    <property type="entry name" value="EAD1"/>
</dbReference>
<dbReference type="PROSITE" id="PS50294">
    <property type="entry name" value="WD_REPEATS_REGION"/>
    <property type="match status" value="13"/>
</dbReference>
<dbReference type="Pfam" id="PF00400">
    <property type="entry name" value="WD40"/>
    <property type="match status" value="13"/>
</dbReference>
<feature type="repeat" description="WD" evidence="3">
    <location>
        <begin position="953"/>
        <end position="994"/>
    </location>
</feature>
<evidence type="ECO:0000256" key="4">
    <source>
        <dbReference type="SAM" id="MobiDB-lite"/>
    </source>
</evidence>